<dbReference type="RefSeq" id="WP_239022215.1">
    <property type="nucleotide sequence ID" value="NZ_CP034929.1"/>
</dbReference>
<dbReference type="SUPFAM" id="SSF53223">
    <property type="entry name" value="Aminoacid dehydrogenase-like, N-terminal domain"/>
    <property type="match status" value="1"/>
</dbReference>
<dbReference type="Pfam" id="PF21077">
    <property type="entry name" value="GDH_ACT3"/>
    <property type="match status" value="1"/>
</dbReference>
<dbReference type="EMBL" id="JBHSQI010000002">
    <property type="protein sequence ID" value="MFC6152584.1"/>
    <property type="molecule type" value="Genomic_DNA"/>
</dbReference>
<dbReference type="InterPro" id="IPR048381">
    <property type="entry name" value="GDH_C"/>
</dbReference>
<dbReference type="PIRSF" id="PIRSF036761">
    <property type="entry name" value="GDH_Mll4104"/>
    <property type="match status" value="1"/>
</dbReference>
<evidence type="ECO:0000313" key="7">
    <source>
        <dbReference type="Proteomes" id="UP001596098"/>
    </source>
</evidence>
<dbReference type="Pfam" id="PF21078">
    <property type="entry name" value="GDH_HM3"/>
    <property type="match status" value="1"/>
</dbReference>
<name>A0ABW1QSW5_9ACTN</name>
<accession>A0ABW1QSW5</accession>
<dbReference type="Pfam" id="PF05088">
    <property type="entry name" value="Bac_GDH_CD"/>
    <property type="match status" value="1"/>
</dbReference>
<dbReference type="InterPro" id="IPR024727">
    <property type="entry name" value="NAD_Glu_DH_N_ACT1"/>
</dbReference>
<evidence type="ECO:0000259" key="2">
    <source>
        <dbReference type="Pfam" id="PF21074"/>
    </source>
</evidence>
<dbReference type="Pfam" id="PF21075">
    <property type="entry name" value="GDH_ACT1"/>
    <property type="match status" value="1"/>
</dbReference>
<evidence type="ECO:0000259" key="3">
    <source>
        <dbReference type="Pfam" id="PF21075"/>
    </source>
</evidence>
<evidence type="ECO:0000259" key="1">
    <source>
        <dbReference type="Pfam" id="PF05088"/>
    </source>
</evidence>
<dbReference type="InterPro" id="IPR049056">
    <property type="entry name" value="NAD_Glu_DH_HM3"/>
</dbReference>
<protein>
    <submittedName>
        <fullName evidence="6">NAD-glutamate dehydrogenase</fullName>
    </submittedName>
</protein>
<proteinExistence type="predicted"/>
<dbReference type="Pfam" id="PF21076">
    <property type="entry name" value="GDH_ACT2"/>
    <property type="match status" value="1"/>
</dbReference>
<dbReference type="InterPro" id="IPR049059">
    <property type="entry name" value="NAD_Glu_DH_HM1"/>
</dbReference>
<dbReference type="InterPro" id="IPR049062">
    <property type="entry name" value="NAD_Glu_DH_ACT2"/>
</dbReference>
<dbReference type="InterPro" id="IPR046346">
    <property type="entry name" value="Aminoacid_DH-like_N_sf"/>
</dbReference>
<evidence type="ECO:0000259" key="5">
    <source>
        <dbReference type="Pfam" id="PF21077"/>
    </source>
</evidence>
<dbReference type="Pfam" id="PF21079">
    <property type="entry name" value="GDH_HM2"/>
    <property type="match status" value="1"/>
</dbReference>
<comment type="caution">
    <text evidence="6">The sequence shown here is derived from an EMBL/GenBank/DDBJ whole genome shotgun (WGS) entry which is preliminary data.</text>
</comment>
<dbReference type="InterPro" id="IPR049058">
    <property type="entry name" value="NAD_Glu_DH_HM2"/>
</dbReference>
<dbReference type="InterPro" id="IPR036291">
    <property type="entry name" value="NAD(P)-bd_dom_sf"/>
</dbReference>
<dbReference type="SUPFAM" id="SSF51735">
    <property type="entry name" value="NAD(P)-binding Rossmann-fold domains"/>
    <property type="match status" value="1"/>
</dbReference>
<feature type="domain" description="NAD-glutamate dehydrogenase ACT3" evidence="5">
    <location>
        <begin position="549"/>
        <end position="604"/>
    </location>
</feature>
<keyword evidence="7" id="KW-1185">Reference proteome</keyword>
<feature type="domain" description="NAD-specific glutamate dehydrogenase C-terminal" evidence="2">
    <location>
        <begin position="1271"/>
        <end position="1614"/>
    </location>
</feature>
<feature type="domain" description="NAD-glutamate dehydrogenase ACT2" evidence="4">
    <location>
        <begin position="384"/>
        <end position="473"/>
    </location>
</feature>
<dbReference type="InterPro" id="IPR049064">
    <property type="entry name" value="NAD_Glu_DH_ACT3"/>
</dbReference>
<organism evidence="6 7">
    <name type="scientific">Nocardioides yefusunii</name>
    <dbReference type="NCBI Taxonomy" id="2500546"/>
    <lineage>
        <taxon>Bacteria</taxon>
        <taxon>Bacillati</taxon>
        <taxon>Actinomycetota</taxon>
        <taxon>Actinomycetes</taxon>
        <taxon>Propionibacteriales</taxon>
        <taxon>Nocardioidaceae</taxon>
        <taxon>Nocardioides</taxon>
    </lineage>
</organism>
<dbReference type="Pfam" id="PF21073">
    <property type="entry name" value="GDH_HM1"/>
    <property type="match status" value="1"/>
</dbReference>
<feature type="domain" description="NAD-glutamate dehydrogenase catalytic" evidence="1">
    <location>
        <begin position="710"/>
        <end position="1224"/>
    </location>
</feature>
<gene>
    <name evidence="6" type="ORF">ACFPWU_02760</name>
</gene>
<reference evidence="7" key="1">
    <citation type="journal article" date="2019" name="Int. J. Syst. Evol. Microbiol.">
        <title>The Global Catalogue of Microorganisms (GCM) 10K type strain sequencing project: providing services to taxonomists for standard genome sequencing and annotation.</title>
        <authorList>
            <consortium name="The Broad Institute Genomics Platform"/>
            <consortium name="The Broad Institute Genome Sequencing Center for Infectious Disease"/>
            <person name="Wu L."/>
            <person name="Ma J."/>
        </authorList>
    </citation>
    <scope>NUCLEOTIDE SEQUENCE [LARGE SCALE GENOMIC DNA]</scope>
    <source>
        <strain evidence="7">DFY28</strain>
    </source>
</reference>
<sequence length="1619" mass="175810">MAPAREHERQALTDLVLDEARSPQQAAVVAVHLRHVPIEDLEGRPPRVWADAVQAQTDLALRRLPGETLVQVLVDGTEVGAAPGRSVLQVITDDRPFLVDSVQMEVARQGRGTDLVLHPRFWAERDPGGKLLRAQAREERDSAGPGWFAESWIRVETERVGDESDVAHLVQGVQRVLDDVRGAVEDYPAMLARLQECAARLPADDPSGALLTWITEDHFTFLGAADLSVALDGSADPIVGTGLGIFAEGPGKRLPEAESVSGSVGQVLVVDKALDRSTVHRPGNLDRLTVRTFDASGRVVAERRFLGLWSSRARTESVLRVPVLRENVAEVLRRVGVQPDEHAGKAVVDALESYPRDQLFAAEVEALVPVARSAAVGGESKRLRAFVRHDPRGRYVSVLVQLPRERYSTAVRERLSAELKDLFVGDQVEFAARMDEARTARVHFVVQPEPGQVTARPDDAEVESRLAEVSRSWRDDLTAHAVEVLGAERGSELAKRWGDGLPEGYKATTGVDEAVEDLQVLDALPEGEVAFRMVTTHEASEHLDVGRLVARLKVVRAGQPVHLARVLPLLHSAGVEVVDERPHEVTGPHGPAWVYDFLMSHPSDVPYATPEVFVDAVRAMWEGRCEVDGFNTLVLEAGLTWRQVAVLRAQAAYLRQGRFPFTRASTVAAMRANVEVTRALVQLFDVRFDPDRYPMHEVREQAAAAVKEQLESLLADVERRDHDRILRAHLAVLEATQRTNHFRTDAVGEGPSGTPAGLRAHLAFKLLPREVPGLPEPRPQYEIYVHSPLVEGVHLRFGAVARGGLRWSDRFDDFRTEVLGLVKAQMVKNTVIVPVGAKGGFVARQLPDPKNRQAWLEAGVTAYRAFISCLLDVTDNLVDGVVVPPPRVLRRDGDDHYLVVAADKGTASFSDHANGVAAAHGFWLGDAFASGGSVGYDHKAMGITARGAWVSVQRHFRELGIDVQSEEFTCVGIGDMSGDVFGNGLLRSDRARLVAAFDHRDIFIDPTPDAETSFAERLRLFETPRSSWQDYERALISEGGGVFSRGAKTVPVSRKAAIALGIGTEAVSMAPEDLIRAVLTAPVDLLWNGGIGTYVKASGETHDDVGDHANDTIRVDGRDLRVKVVGEGGNLGLTQAGRVEFARTARNRGGDDHPTPGAVNTDFIDNSAGVDTSDHEVNIKILLDAVVASGELPAEERTPVLASMTDEVAELVLADNYRQNLALADEAVTAADALHVHEQWMRTLEERGVLDRALESLPSRTEVRRRREAAEGLTLPELSVLLSWTKIVMADELIASDLPDHPYLRGDLIGYFPHALRQDHRAAMAAHPLHREIVVTQVVNTVVDEAGITAWTQTAEETGASAAQFAMAHLVAGELFGCSGARGRIADLDHAVAADVQASMRAKVRALQSRTTRWLLARAGGAVLDVDVLVDAYSVPVQRLLARLPSLLEGEAQERFEARRLELVEAGVPLDLAATVAVMPESSALLDVVATARKADADPDDVVRVHLALGERCGLRRLSDAVTQLPRTSRWAAAAASALDDDLGRVRATLTAAVVAEGSDLAAGDPAAQAESRVEHWTQARAPQMESVGALVTEILDEGPLDLARASVAVRAVRGLLAE</sequence>
<evidence type="ECO:0000313" key="6">
    <source>
        <dbReference type="EMBL" id="MFC6152584.1"/>
    </source>
</evidence>
<dbReference type="PANTHER" id="PTHR43403:SF1">
    <property type="entry name" value="NAD-SPECIFIC GLUTAMATE DEHYDROGENASE"/>
    <property type="match status" value="1"/>
</dbReference>
<dbReference type="InterPro" id="IPR028971">
    <property type="entry name" value="NAD-GDH_cat"/>
</dbReference>
<dbReference type="Pfam" id="PF21074">
    <property type="entry name" value="GDH_C"/>
    <property type="match status" value="1"/>
</dbReference>
<evidence type="ECO:0000259" key="4">
    <source>
        <dbReference type="Pfam" id="PF21076"/>
    </source>
</evidence>
<dbReference type="PANTHER" id="PTHR43403">
    <property type="entry name" value="NAD-SPECIFIC GLUTAMATE DEHYDROGENASE"/>
    <property type="match status" value="1"/>
</dbReference>
<dbReference type="InterPro" id="IPR007780">
    <property type="entry name" value="NAD_Glu_DH_bac"/>
</dbReference>
<dbReference type="Proteomes" id="UP001596098">
    <property type="component" value="Unassembled WGS sequence"/>
</dbReference>
<feature type="domain" description="NAD-glutamate dehydrogenase N-terminal ACT1" evidence="3">
    <location>
        <begin position="32"/>
        <end position="171"/>
    </location>
</feature>